<dbReference type="GeneID" id="93713815"/>
<dbReference type="SUPFAM" id="SSF51905">
    <property type="entry name" value="FAD/NAD(P)-binding domain"/>
    <property type="match status" value="1"/>
</dbReference>
<dbReference type="Proteomes" id="UP000182762">
    <property type="component" value="Unassembled WGS sequence"/>
</dbReference>
<evidence type="ECO:0000313" key="2">
    <source>
        <dbReference type="Proteomes" id="UP000182762"/>
    </source>
</evidence>
<dbReference type="EMBL" id="FOXX01000010">
    <property type="protein sequence ID" value="SFQ81287.1"/>
    <property type="molecule type" value="Genomic_DNA"/>
</dbReference>
<gene>
    <name evidence="1" type="ORF">SAMN02745910_03746</name>
</gene>
<sequence length="106" mass="11301">MENAIIIGGGIGGLTTGALLSKHGYKVIVLEAGGEVGGCDGKFFKDLFSFPVGATFGMGFEEEGIHNKILRYLGINVNIFPLSEAIRITGFSAPLSIFQNRTNHLK</sequence>
<dbReference type="Pfam" id="PF13450">
    <property type="entry name" value="NAD_binding_8"/>
    <property type="match status" value="1"/>
</dbReference>
<dbReference type="PANTHER" id="PTHR46313:SF3">
    <property type="entry name" value="PROLYCOPENE ISOMERASE, CHLOROPLASTIC"/>
    <property type="match status" value="1"/>
</dbReference>
<proteinExistence type="predicted"/>
<name>A0A1I6BKF8_9BACI</name>
<accession>A0A1I6BKF8</accession>
<dbReference type="PANTHER" id="PTHR46313">
    <property type="match status" value="1"/>
</dbReference>
<dbReference type="InterPro" id="IPR045892">
    <property type="entry name" value="CrtISO-like"/>
</dbReference>
<dbReference type="InterPro" id="IPR036188">
    <property type="entry name" value="FAD/NAD-bd_sf"/>
</dbReference>
<evidence type="ECO:0000313" key="1">
    <source>
        <dbReference type="EMBL" id="SFQ81287.1"/>
    </source>
</evidence>
<dbReference type="RefSeq" id="WP_082802651.1">
    <property type="nucleotide sequence ID" value="NZ_FOXX01000010.1"/>
</dbReference>
<keyword evidence="2" id="KW-1185">Reference proteome</keyword>
<organism evidence="1 2">
    <name type="scientific">Priestia endophytica DSM 13796</name>
    <dbReference type="NCBI Taxonomy" id="1121089"/>
    <lineage>
        <taxon>Bacteria</taxon>
        <taxon>Bacillati</taxon>
        <taxon>Bacillota</taxon>
        <taxon>Bacilli</taxon>
        <taxon>Bacillales</taxon>
        <taxon>Bacillaceae</taxon>
        <taxon>Priestia</taxon>
    </lineage>
</organism>
<protein>
    <submittedName>
        <fullName evidence="1">NAD(P)-binding Rossmann-like domain-containing protein</fullName>
    </submittedName>
</protein>
<comment type="caution">
    <text evidence="1">The sequence shown here is derived from an EMBL/GenBank/DDBJ whole genome shotgun (WGS) entry which is preliminary data.</text>
</comment>
<dbReference type="Gene3D" id="3.50.50.60">
    <property type="entry name" value="FAD/NAD(P)-binding domain"/>
    <property type="match status" value="1"/>
</dbReference>
<reference evidence="1 2" key="1">
    <citation type="submission" date="2016-10" db="EMBL/GenBank/DDBJ databases">
        <authorList>
            <person name="Varghese N."/>
            <person name="Submissions S."/>
        </authorList>
    </citation>
    <scope>NUCLEOTIDE SEQUENCE [LARGE SCALE GENOMIC DNA]</scope>
    <source>
        <strain evidence="1 2">DSM 13796</strain>
    </source>
</reference>